<keyword evidence="2 4" id="KW-0808">Transferase</keyword>
<dbReference type="PANTHER" id="PTHR10509">
    <property type="entry name" value="O-METHYLTRANSFERASE-RELATED"/>
    <property type="match status" value="1"/>
</dbReference>
<dbReference type="EMBL" id="CP048882">
    <property type="protein sequence ID" value="QPP08010.1"/>
    <property type="molecule type" value="Genomic_DNA"/>
</dbReference>
<dbReference type="InterPro" id="IPR029063">
    <property type="entry name" value="SAM-dependent_MTases_sf"/>
</dbReference>
<evidence type="ECO:0000313" key="5">
    <source>
        <dbReference type="Proteomes" id="UP000595046"/>
    </source>
</evidence>
<accession>A0A7T1T7U4</accession>
<dbReference type="RefSeq" id="WP_197351802.1">
    <property type="nucleotide sequence ID" value="NZ_CP048882.1"/>
</dbReference>
<evidence type="ECO:0000256" key="1">
    <source>
        <dbReference type="ARBA" id="ARBA00022603"/>
    </source>
</evidence>
<dbReference type="GO" id="GO:0008171">
    <property type="term" value="F:O-methyltransferase activity"/>
    <property type="evidence" value="ECO:0007669"/>
    <property type="project" value="InterPro"/>
</dbReference>
<name>A0A7T1T7U4_9ACTN</name>
<dbReference type="Pfam" id="PF01596">
    <property type="entry name" value="Methyltransf_3"/>
    <property type="match status" value="1"/>
</dbReference>
<organism evidence="4 5">
    <name type="scientific">Streptomyces bathyalis</name>
    <dbReference type="NCBI Taxonomy" id="2710756"/>
    <lineage>
        <taxon>Bacteria</taxon>
        <taxon>Bacillati</taxon>
        <taxon>Actinomycetota</taxon>
        <taxon>Actinomycetes</taxon>
        <taxon>Kitasatosporales</taxon>
        <taxon>Streptomycetaceae</taxon>
        <taxon>Streptomyces</taxon>
    </lineage>
</organism>
<dbReference type="PROSITE" id="PS51682">
    <property type="entry name" value="SAM_OMT_I"/>
    <property type="match status" value="1"/>
</dbReference>
<evidence type="ECO:0000313" key="4">
    <source>
        <dbReference type="EMBL" id="QPP08010.1"/>
    </source>
</evidence>
<keyword evidence="1 4" id="KW-0489">Methyltransferase</keyword>
<dbReference type="AlphaFoldDB" id="A0A7T1T7U4"/>
<proteinExistence type="predicted"/>
<sequence length="214" mass="23738">MDIVNPALEDYLLAHASPSDDILRDLVEETHQLEPGTTMQISHDEGEFLTMLVQLTKASFAVEVGVFTGYSSICIARGLSEGGRLLACDVSEEWTSVARRYWERAGLADRIDLRLAPADRTLRALPSDEAVDFAFIDADKTGYPTYYEELVPRMRQGGLIVLDNVLRGGRVVDPSAQDEADRAIRQINDTITADSRVQSVMLPLRDGVTLARKR</sequence>
<reference evidence="5" key="1">
    <citation type="submission" date="2020-02" db="EMBL/GenBank/DDBJ databases">
        <title>Streptomyces sp. ASO4wet.</title>
        <authorList>
            <person name="Risdian C."/>
            <person name="Landwehr W."/>
            <person name="Schupp P."/>
            <person name="Wink J."/>
        </authorList>
    </citation>
    <scope>NUCLEOTIDE SEQUENCE [LARGE SCALE GENOMIC DNA]</scope>
    <source>
        <strain evidence="5">ASO4wet</strain>
    </source>
</reference>
<dbReference type="GO" id="GO:0032259">
    <property type="term" value="P:methylation"/>
    <property type="evidence" value="ECO:0007669"/>
    <property type="project" value="UniProtKB-KW"/>
</dbReference>
<dbReference type="InterPro" id="IPR050362">
    <property type="entry name" value="Cation-dep_OMT"/>
</dbReference>
<keyword evidence="5" id="KW-1185">Reference proteome</keyword>
<dbReference type="GO" id="GO:0008757">
    <property type="term" value="F:S-adenosylmethionine-dependent methyltransferase activity"/>
    <property type="evidence" value="ECO:0007669"/>
    <property type="project" value="TreeGrafter"/>
</dbReference>
<dbReference type="Proteomes" id="UP000595046">
    <property type="component" value="Chromosome"/>
</dbReference>
<protein>
    <submittedName>
        <fullName evidence="4">SAM-dependent methyltransferase</fullName>
    </submittedName>
</protein>
<dbReference type="SUPFAM" id="SSF53335">
    <property type="entry name" value="S-adenosyl-L-methionine-dependent methyltransferases"/>
    <property type="match status" value="1"/>
</dbReference>
<gene>
    <name evidence="4" type="ORF">G4Z16_18190</name>
</gene>
<dbReference type="KEGG" id="sbat:G4Z16_18190"/>
<dbReference type="Gene3D" id="3.40.50.150">
    <property type="entry name" value="Vaccinia Virus protein VP39"/>
    <property type="match status" value="1"/>
</dbReference>
<dbReference type="InterPro" id="IPR002935">
    <property type="entry name" value="SAM_O-MeTrfase"/>
</dbReference>
<keyword evidence="3" id="KW-0949">S-adenosyl-L-methionine</keyword>
<dbReference type="PANTHER" id="PTHR10509:SF14">
    <property type="entry name" value="CAFFEOYL-COA O-METHYLTRANSFERASE 3-RELATED"/>
    <property type="match status" value="1"/>
</dbReference>
<evidence type="ECO:0000256" key="2">
    <source>
        <dbReference type="ARBA" id="ARBA00022679"/>
    </source>
</evidence>
<evidence type="ECO:0000256" key="3">
    <source>
        <dbReference type="ARBA" id="ARBA00022691"/>
    </source>
</evidence>